<dbReference type="SMART" id="SM00060">
    <property type="entry name" value="FN3"/>
    <property type="match status" value="1"/>
</dbReference>
<dbReference type="SMART" id="SM01067">
    <property type="entry name" value="CBM_3"/>
    <property type="match status" value="1"/>
</dbReference>
<dbReference type="PANTHER" id="PTHR31451:SF39">
    <property type="entry name" value="MANNAN ENDO-1,4-BETA-MANNOSIDASE 1"/>
    <property type="match status" value="1"/>
</dbReference>
<evidence type="ECO:0000313" key="14">
    <source>
        <dbReference type="Proteomes" id="UP000198935"/>
    </source>
</evidence>
<evidence type="ECO:0000256" key="6">
    <source>
        <dbReference type="ARBA" id="ARBA00022801"/>
    </source>
</evidence>
<feature type="domain" description="Fibronectin type-III" evidence="11">
    <location>
        <begin position="385"/>
        <end position="478"/>
    </location>
</feature>
<dbReference type="InterPro" id="IPR017853">
    <property type="entry name" value="GH"/>
</dbReference>
<dbReference type="InterPro" id="IPR045053">
    <property type="entry name" value="MAN-like"/>
</dbReference>
<dbReference type="PROSITE" id="PS51172">
    <property type="entry name" value="CBM3"/>
    <property type="match status" value="1"/>
</dbReference>
<evidence type="ECO:0000256" key="5">
    <source>
        <dbReference type="ARBA" id="ARBA00022729"/>
    </source>
</evidence>
<comment type="catalytic activity">
    <reaction evidence="1">
        <text>Endohydrolysis of (1-&gt;4)-beta-D-glucosidic linkages in cellulose, lichenin and cereal beta-D-glucans.</text>
        <dbReference type="EC" id="3.2.1.4"/>
    </reaction>
</comment>
<evidence type="ECO:0000256" key="8">
    <source>
        <dbReference type="ARBA" id="ARBA00023295"/>
    </source>
</evidence>
<dbReference type="Pfam" id="PF00942">
    <property type="entry name" value="CBM_3"/>
    <property type="match status" value="1"/>
</dbReference>
<dbReference type="GO" id="GO:0016985">
    <property type="term" value="F:mannan endo-1,4-beta-mannosidase activity"/>
    <property type="evidence" value="ECO:0007669"/>
    <property type="project" value="TreeGrafter"/>
</dbReference>
<dbReference type="InterPro" id="IPR001547">
    <property type="entry name" value="Glyco_hydro_5"/>
</dbReference>
<dbReference type="GO" id="GO:0005576">
    <property type="term" value="C:extracellular region"/>
    <property type="evidence" value="ECO:0007669"/>
    <property type="project" value="UniProtKB-SubCell"/>
</dbReference>
<dbReference type="InterPro" id="IPR036966">
    <property type="entry name" value="CBM3_sf"/>
</dbReference>
<protein>
    <submittedName>
        <fullName evidence="13">Mannan endo-1,4-beta-mannosidase</fullName>
    </submittedName>
</protein>
<feature type="chain" id="PRO_5011684962" evidence="10">
    <location>
        <begin position="23"/>
        <end position="631"/>
    </location>
</feature>
<keyword evidence="6" id="KW-0378">Hydrolase</keyword>
<evidence type="ECO:0000313" key="13">
    <source>
        <dbReference type="EMBL" id="SDZ05464.1"/>
    </source>
</evidence>
<sequence length="631" mass="70789">MRKGIGILLLLCLALVPTLISAHQSADTTSDFVTVEGTEFILNDQPFYYAGTNNYYFMYKSELMIDDVLENAAAMGLKVIRTWGFMDGNSHDGYVMQPEPGIYDEDGFAQFDYAVWKAKQLGIRFVVPLVNYWNDFGGMQQYADWFGLENKEEFYTDERAKQAYKNYVEHFINRTNPYTGLQYKDEPTIMSWQLANEPRNPLDTSGDTLLAWADEMSAFIKSIAPNQLVSIGDEGFYNDGPSAPYERSGYEGVDWLRLIELDNVDYATFHMYPDHWGTAGQAEEWGNEWIRDHVRDAHAAGKPVVLEEFGLQHQGIRDGVYASWYNTLYEEGANGSHFWILTGIEDHGGLYPDYDGFRVVYPSSTADVIAAHAALMNSIVPPNAPPSAPNGLEAKAGNGSVTLSWQQTQGARTYNVKRSEMDGGPYETIADGISGTTYTDTGLSNDKIYFYVVSAENSFGESENSVQVSAVPADTPPSGPSGDLQVLYRNDGLHPYGNHIRPHFRILNDGDEAVDLSNVTMRYWYTKEGTAAETLHCDWAEISCSNVHGHFQALNPPVNGADHYLEIGFDSIVLEAGKHTGNIQLRFNKHDWSNYDETDDYSYIGEQNMYAPSAKVTLYFNGELIWGEEPR</sequence>
<reference evidence="14" key="1">
    <citation type="submission" date="2016-10" db="EMBL/GenBank/DDBJ databases">
        <authorList>
            <person name="Varghese N."/>
            <person name="Submissions S."/>
        </authorList>
    </citation>
    <scope>NUCLEOTIDE SEQUENCE [LARGE SCALE GENOMIC DNA]</scope>
    <source>
        <strain evidence="14">SP</strain>
    </source>
</reference>
<dbReference type="GO" id="GO:0030248">
    <property type="term" value="F:cellulose binding"/>
    <property type="evidence" value="ECO:0007669"/>
    <property type="project" value="InterPro"/>
</dbReference>
<accession>A0A1H3PVZ7</accession>
<dbReference type="InterPro" id="IPR036116">
    <property type="entry name" value="FN3_sf"/>
</dbReference>
<name>A0A1H3PVZ7_9BACI</name>
<keyword evidence="5 10" id="KW-0732">Signal</keyword>
<comment type="catalytic activity">
    <reaction evidence="2">
        <text>Random hydrolysis of (1-&gt;4)-beta-D-mannosidic linkages in mannans, galactomannans and glucomannans.</text>
        <dbReference type="EC" id="3.2.1.78"/>
    </reaction>
</comment>
<dbReference type="SUPFAM" id="SSF49384">
    <property type="entry name" value="Carbohydrate-binding domain"/>
    <property type="match status" value="1"/>
</dbReference>
<dbReference type="Pfam" id="PF26410">
    <property type="entry name" value="GH5_mannosidase"/>
    <property type="match status" value="1"/>
</dbReference>
<gene>
    <name evidence="13" type="ORF">SAMN05421736_105246</name>
</gene>
<dbReference type="Gene3D" id="2.60.40.10">
    <property type="entry name" value="Immunoglobulins"/>
    <property type="match status" value="1"/>
</dbReference>
<dbReference type="AlphaFoldDB" id="A0A1H3PVZ7"/>
<evidence type="ECO:0000256" key="3">
    <source>
        <dbReference type="ARBA" id="ARBA00004613"/>
    </source>
</evidence>
<dbReference type="OrthoDB" id="9801493at2"/>
<evidence type="ECO:0000256" key="4">
    <source>
        <dbReference type="ARBA" id="ARBA00022525"/>
    </source>
</evidence>
<keyword evidence="8" id="KW-0326">Glycosidase</keyword>
<evidence type="ECO:0000256" key="2">
    <source>
        <dbReference type="ARBA" id="ARBA00001678"/>
    </source>
</evidence>
<dbReference type="PROSITE" id="PS50853">
    <property type="entry name" value="FN3"/>
    <property type="match status" value="1"/>
</dbReference>
<proteinExistence type="predicted"/>
<dbReference type="InterPro" id="IPR013783">
    <property type="entry name" value="Ig-like_fold"/>
</dbReference>
<keyword evidence="7" id="KW-0136">Cellulose degradation</keyword>
<dbReference type="GO" id="GO:0008810">
    <property type="term" value="F:cellulase activity"/>
    <property type="evidence" value="ECO:0007669"/>
    <property type="project" value="UniProtKB-EC"/>
</dbReference>
<dbReference type="InterPro" id="IPR003961">
    <property type="entry name" value="FN3_dom"/>
</dbReference>
<evidence type="ECO:0000256" key="10">
    <source>
        <dbReference type="SAM" id="SignalP"/>
    </source>
</evidence>
<dbReference type="Gene3D" id="2.60.40.710">
    <property type="entry name" value="Endoglucanase-like"/>
    <property type="match status" value="1"/>
</dbReference>
<dbReference type="PANTHER" id="PTHR31451">
    <property type="match status" value="1"/>
</dbReference>
<keyword evidence="9" id="KW-0624">Polysaccharide degradation</keyword>
<keyword evidence="9" id="KW-0119">Carbohydrate metabolism</keyword>
<evidence type="ECO:0000256" key="1">
    <source>
        <dbReference type="ARBA" id="ARBA00000966"/>
    </source>
</evidence>
<evidence type="ECO:0000256" key="9">
    <source>
        <dbReference type="ARBA" id="ARBA00023326"/>
    </source>
</evidence>
<keyword evidence="14" id="KW-1185">Reference proteome</keyword>
<evidence type="ECO:0000259" key="11">
    <source>
        <dbReference type="PROSITE" id="PS50853"/>
    </source>
</evidence>
<feature type="domain" description="CBM3" evidence="12">
    <location>
        <begin position="480"/>
        <end position="631"/>
    </location>
</feature>
<dbReference type="SUPFAM" id="SSF49265">
    <property type="entry name" value="Fibronectin type III"/>
    <property type="match status" value="1"/>
</dbReference>
<keyword evidence="4" id="KW-0964">Secreted</keyword>
<dbReference type="STRING" id="1503961.SAMN05421736_105246"/>
<dbReference type="InterPro" id="IPR001956">
    <property type="entry name" value="CBM3"/>
</dbReference>
<organism evidence="13 14">
    <name type="scientific">Evansella caseinilytica</name>
    <dbReference type="NCBI Taxonomy" id="1503961"/>
    <lineage>
        <taxon>Bacteria</taxon>
        <taxon>Bacillati</taxon>
        <taxon>Bacillota</taxon>
        <taxon>Bacilli</taxon>
        <taxon>Bacillales</taxon>
        <taxon>Bacillaceae</taxon>
        <taxon>Evansella</taxon>
    </lineage>
</organism>
<dbReference type="SUPFAM" id="SSF51445">
    <property type="entry name" value="(Trans)glycosidases"/>
    <property type="match status" value="1"/>
</dbReference>
<evidence type="ECO:0000256" key="7">
    <source>
        <dbReference type="ARBA" id="ARBA00023001"/>
    </source>
</evidence>
<feature type="signal peptide" evidence="10">
    <location>
        <begin position="1"/>
        <end position="22"/>
    </location>
</feature>
<dbReference type="Proteomes" id="UP000198935">
    <property type="component" value="Unassembled WGS sequence"/>
</dbReference>
<comment type="subcellular location">
    <subcellularLocation>
        <location evidence="3">Secreted</location>
    </subcellularLocation>
</comment>
<dbReference type="Gene3D" id="3.20.20.80">
    <property type="entry name" value="Glycosidases"/>
    <property type="match status" value="1"/>
</dbReference>
<evidence type="ECO:0000259" key="12">
    <source>
        <dbReference type="PROSITE" id="PS51172"/>
    </source>
</evidence>
<dbReference type="CDD" id="cd00063">
    <property type="entry name" value="FN3"/>
    <property type="match status" value="1"/>
</dbReference>
<dbReference type="GO" id="GO:0030245">
    <property type="term" value="P:cellulose catabolic process"/>
    <property type="evidence" value="ECO:0007669"/>
    <property type="project" value="UniProtKB-KW"/>
</dbReference>
<dbReference type="EMBL" id="FNPI01000005">
    <property type="protein sequence ID" value="SDZ05464.1"/>
    <property type="molecule type" value="Genomic_DNA"/>
</dbReference>
<dbReference type="InterPro" id="IPR008965">
    <property type="entry name" value="CBM2/CBM3_carb-bd_dom_sf"/>
</dbReference>